<feature type="compositionally biased region" description="Low complexity" evidence="3">
    <location>
        <begin position="96"/>
        <end position="109"/>
    </location>
</feature>
<feature type="compositionally biased region" description="Pro residues" evidence="3">
    <location>
        <begin position="67"/>
        <end position="79"/>
    </location>
</feature>
<feature type="active site" description="Proton acceptor" evidence="2">
    <location>
        <position position="527"/>
    </location>
</feature>
<feature type="transmembrane region" description="Helical" evidence="4">
    <location>
        <begin position="235"/>
        <end position="255"/>
    </location>
</feature>
<keyword evidence="2" id="KW-0442">Lipid degradation</keyword>
<feature type="short sequence motif" description="GXSXG" evidence="2">
    <location>
        <begin position="345"/>
        <end position="349"/>
    </location>
</feature>
<dbReference type="EMBL" id="JBGBPQ010000019">
    <property type="protein sequence ID" value="KAL1504962.1"/>
    <property type="molecule type" value="Genomic_DNA"/>
</dbReference>
<feature type="transmembrane region" description="Helical" evidence="4">
    <location>
        <begin position="342"/>
        <end position="362"/>
    </location>
</feature>
<gene>
    <name evidence="6" type="ORF">AB1Y20_008729</name>
</gene>
<evidence type="ECO:0000256" key="1">
    <source>
        <dbReference type="ARBA" id="ARBA00023098"/>
    </source>
</evidence>
<dbReference type="Proteomes" id="UP001515480">
    <property type="component" value="Unassembled WGS sequence"/>
</dbReference>
<dbReference type="Gene3D" id="3.40.1090.10">
    <property type="entry name" value="Cytosolic phospholipase A2 catalytic domain"/>
    <property type="match status" value="2"/>
</dbReference>
<evidence type="ECO:0000313" key="7">
    <source>
        <dbReference type="Proteomes" id="UP001515480"/>
    </source>
</evidence>
<dbReference type="PROSITE" id="PS51635">
    <property type="entry name" value="PNPLA"/>
    <property type="match status" value="1"/>
</dbReference>
<feature type="transmembrane region" description="Helical" evidence="4">
    <location>
        <begin position="204"/>
        <end position="229"/>
    </location>
</feature>
<dbReference type="Pfam" id="PF01734">
    <property type="entry name" value="Patatin"/>
    <property type="match status" value="1"/>
</dbReference>
<comment type="caution">
    <text evidence="2">Lacks conserved residue(s) required for the propagation of feature annotation.</text>
</comment>
<dbReference type="AlphaFoldDB" id="A0AB34ITV5"/>
<dbReference type="SUPFAM" id="SSF52151">
    <property type="entry name" value="FabD/lysophospholipase-like"/>
    <property type="match status" value="1"/>
</dbReference>
<feature type="compositionally biased region" description="Low complexity" evidence="3">
    <location>
        <begin position="1"/>
        <end position="26"/>
    </location>
</feature>
<keyword evidence="4" id="KW-0812">Transmembrane</keyword>
<evidence type="ECO:0000256" key="3">
    <source>
        <dbReference type="SAM" id="MobiDB-lite"/>
    </source>
</evidence>
<accession>A0AB34ITV5</accession>
<feature type="domain" description="PNPLA" evidence="5">
    <location>
        <begin position="311"/>
        <end position="540"/>
    </location>
</feature>
<dbReference type="PANTHER" id="PTHR46394:SF1">
    <property type="entry name" value="PNPLA DOMAIN-CONTAINING PROTEIN"/>
    <property type="match status" value="1"/>
</dbReference>
<feature type="compositionally biased region" description="Polar residues" evidence="3">
    <location>
        <begin position="34"/>
        <end position="45"/>
    </location>
</feature>
<comment type="caution">
    <text evidence="6">The sequence shown here is derived from an EMBL/GenBank/DDBJ whole genome shotgun (WGS) entry which is preliminary data.</text>
</comment>
<evidence type="ECO:0000256" key="2">
    <source>
        <dbReference type="PROSITE-ProRule" id="PRU01161"/>
    </source>
</evidence>
<dbReference type="GO" id="GO:0016042">
    <property type="term" value="P:lipid catabolic process"/>
    <property type="evidence" value="ECO:0007669"/>
    <property type="project" value="UniProtKB-UniRule"/>
</dbReference>
<dbReference type="GO" id="GO:0016787">
    <property type="term" value="F:hydrolase activity"/>
    <property type="evidence" value="ECO:0007669"/>
    <property type="project" value="UniProtKB-UniRule"/>
</dbReference>
<evidence type="ECO:0000313" key="6">
    <source>
        <dbReference type="EMBL" id="KAL1504962.1"/>
    </source>
</evidence>
<feature type="short sequence motif" description="DGA/G" evidence="2">
    <location>
        <begin position="527"/>
        <end position="529"/>
    </location>
</feature>
<feature type="compositionally biased region" description="Low complexity" evidence="3">
    <location>
        <begin position="52"/>
        <end position="66"/>
    </location>
</feature>
<keyword evidence="4" id="KW-1133">Transmembrane helix</keyword>
<protein>
    <recommendedName>
        <fullName evidence="5">PNPLA domain-containing protein</fullName>
    </recommendedName>
</protein>
<dbReference type="PANTHER" id="PTHR46394">
    <property type="entry name" value="ANNEXIN"/>
    <property type="match status" value="1"/>
</dbReference>
<dbReference type="InterPro" id="IPR016035">
    <property type="entry name" value="Acyl_Trfase/lysoPLipase"/>
</dbReference>
<keyword evidence="1 2" id="KW-0443">Lipid metabolism</keyword>
<evidence type="ECO:0000256" key="4">
    <source>
        <dbReference type="SAM" id="Phobius"/>
    </source>
</evidence>
<proteinExistence type="predicted"/>
<keyword evidence="4" id="KW-0472">Membrane</keyword>
<reference evidence="6 7" key="1">
    <citation type="journal article" date="2024" name="Science">
        <title>Giant polyketide synthase enzymes in the biosynthesis of giant marine polyether toxins.</title>
        <authorList>
            <person name="Fallon T.R."/>
            <person name="Shende V.V."/>
            <person name="Wierzbicki I.H."/>
            <person name="Pendleton A.L."/>
            <person name="Watervoot N.F."/>
            <person name="Auber R.P."/>
            <person name="Gonzalez D.J."/>
            <person name="Wisecaver J.H."/>
            <person name="Moore B.S."/>
        </authorList>
    </citation>
    <scope>NUCLEOTIDE SEQUENCE [LARGE SCALE GENOMIC DNA]</scope>
    <source>
        <strain evidence="6 7">12B1</strain>
    </source>
</reference>
<sequence length="767" mass="81479">MPRATSSIPPAAAPSADASSPFSSSSRPPPSSSTDTFLSAASAPSLTHPATEESSPESTPASTSPTLTPPAPPTPPQAPSEPETASVAAPADEEPSAPLSSALDPLASPADDDTDLHSLRRNLQAKYEQGRRDLSRVVDELIEVPRRNYESFLDAAPSRGTLSRAVYNTEIPSFIARAPLLFGLFVPPPAWPNERVTIASPRSLANATALVVFLVMFAGGTGLLLLWAGLVLFPLLPLLALLWPLLALLGAVAYLRAARRSAARKAAASPAAANRRAEIDAEVRAAEEVLASVRPAAATAFNAHVSTATSIAIYGCGILAAAHVGGLRALERHGLDYAKVKTLAGVSAGAVVVAMIAVGYEAEEMYRLVASMPFNRIAYPELGAVLRACGNMVLTLLNLLRRGGSAPRALRDLAEGNGPGLNSGAELESLIGHALASRPGISPTELCRCGSGQTFKECCAKDITMGEVLQTFGKRLVILCTELDTGRERQLTPETDPNLPVRVAVRMSMGVPGLCEPFRYERHVYCDGGMCNDFPLNALPEDSHRLGLMVRPKEWVLYNLGDLSSIFGPSDAAAPSAGEHTVYEEVMRTEQRLKEKGIYPVRDALDLMMTSIQTMMDANLALQIRTAQLQARAPSDDGGGGKWSFLRGAFTMLPPWPTVVSKKNEAEVVAPSPAASQGLFSLVPHILTLSGGSFSPFDFALGKDQHYQLYLSGQLGVHLAAAQHTVALHPSDRTSGAKYPWGEAVLSEQSKLRALSYMLHLDYPPKG</sequence>
<dbReference type="InterPro" id="IPR052580">
    <property type="entry name" value="Lipid_Hydrolase"/>
</dbReference>
<feature type="active site" description="Nucleophile" evidence="2">
    <location>
        <position position="347"/>
    </location>
</feature>
<keyword evidence="7" id="KW-1185">Reference proteome</keyword>
<keyword evidence="2" id="KW-0378">Hydrolase</keyword>
<dbReference type="InterPro" id="IPR002641">
    <property type="entry name" value="PNPLA_dom"/>
</dbReference>
<organism evidence="6 7">
    <name type="scientific">Prymnesium parvum</name>
    <name type="common">Toxic golden alga</name>
    <dbReference type="NCBI Taxonomy" id="97485"/>
    <lineage>
        <taxon>Eukaryota</taxon>
        <taxon>Haptista</taxon>
        <taxon>Haptophyta</taxon>
        <taxon>Prymnesiophyceae</taxon>
        <taxon>Prymnesiales</taxon>
        <taxon>Prymnesiaceae</taxon>
        <taxon>Prymnesium</taxon>
    </lineage>
</organism>
<feature type="region of interest" description="Disordered" evidence="3">
    <location>
        <begin position="1"/>
        <end position="114"/>
    </location>
</feature>
<evidence type="ECO:0000259" key="5">
    <source>
        <dbReference type="PROSITE" id="PS51635"/>
    </source>
</evidence>
<name>A0AB34ITV5_PRYPA</name>